<dbReference type="PANTHER" id="PTHR37954">
    <property type="entry name" value="BLL4979 PROTEIN"/>
    <property type="match status" value="1"/>
</dbReference>
<dbReference type="Pfam" id="PF02596">
    <property type="entry name" value="DUF169"/>
    <property type="match status" value="1"/>
</dbReference>
<dbReference type="InterPro" id="IPR003748">
    <property type="entry name" value="DUF169"/>
</dbReference>
<comment type="caution">
    <text evidence="1">The sequence shown here is derived from an EMBL/GenBank/DDBJ whole genome shotgun (WGS) entry which is preliminary data.</text>
</comment>
<reference evidence="1 2" key="1">
    <citation type="submission" date="2023-07" db="EMBL/GenBank/DDBJ databases">
        <title>Genomic Encyclopedia of Type Strains, Phase IV (KMG-IV): sequencing the most valuable type-strain genomes for metagenomic binning, comparative biology and taxonomic classification.</title>
        <authorList>
            <person name="Goeker M."/>
        </authorList>
    </citation>
    <scope>NUCLEOTIDE SEQUENCE [LARGE SCALE GENOMIC DNA]</scope>
    <source>
        <strain evidence="1 2">DSM 4006</strain>
    </source>
</reference>
<evidence type="ECO:0000313" key="2">
    <source>
        <dbReference type="Proteomes" id="UP001232973"/>
    </source>
</evidence>
<sequence length="261" mass="28675">MDAKELGTQIDKYVRPDTFPVGVKIVSSDSDLPAKAKRPVRDFGEHITICQSIGFSRRYGWTIAMNGEDLSCPIAKVAFGYKPALDYYTDGNLVCGMYTADEETAKRTEADVPKLTAEESGFFVSFPLERAPFDPDVVVVYANSAQVMRLVAAALYLRGGSIPSTFSARADCADIAIKTLRTGEPQVILPCYGDRVFAQTHDHEMAFSFPFSAADDLVAGLEGTNRGGVRYPIPQFLRYTAEFPPTYQKLNQLLDEAAPSK</sequence>
<protein>
    <submittedName>
        <fullName evidence="1">Uncharacterized protein (DUF169 family)</fullName>
    </submittedName>
</protein>
<dbReference type="PANTHER" id="PTHR37954:SF3">
    <property type="entry name" value="DUF169 DOMAIN-CONTAINING PROTEIN"/>
    <property type="match status" value="1"/>
</dbReference>
<evidence type="ECO:0000313" key="1">
    <source>
        <dbReference type="EMBL" id="MDQ0188791.1"/>
    </source>
</evidence>
<name>A0ABT9XGA5_9BACL</name>
<dbReference type="RefSeq" id="WP_274455232.1">
    <property type="nucleotide sequence ID" value="NZ_CP067097.1"/>
</dbReference>
<proteinExistence type="predicted"/>
<dbReference type="EMBL" id="JAUSTP010000002">
    <property type="protein sequence ID" value="MDQ0188791.1"/>
    <property type="molecule type" value="Genomic_DNA"/>
</dbReference>
<organism evidence="1 2">
    <name type="scientific">Alicyclobacillus cycloheptanicus</name>
    <dbReference type="NCBI Taxonomy" id="1457"/>
    <lineage>
        <taxon>Bacteria</taxon>
        <taxon>Bacillati</taxon>
        <taxon>Bacillota</taxon>
        <taxon>Bacilli</taxon>
        <taxon>Bacillales</taxon>
        <taxon>Alicyclobacillaceae</taxon>
        <taxon>Alicyclobacillus</taxon>
    </lineage>
</organism>
<accession>A0ABT9XGA5</accession>
<gene>
    <name evidence="1" type="ORF">J2S03_000603</name>
</gene>
<keyword evidence="2" id="KW-1185">Reference proteome</keyword>
<dbReference type="Proteomes" id="UP001232973">
    <property type="component" value="Unassembled WGS sequence"/>
</dbReference>